<organism evidence="1 2">
    <name type="scientific">Plakobranchus ocellatus</name>
    <dbReference type="NCBI Taxonomy" id="259542"/>
    <lineage>
        <taxon>Eukaryota</taxon>
        <taxon>Metazoa</taxon>
        <taxon>Spiralia</taxon>
        <taxon>Lophotrochozoa</taxon>
        <taxon>Mollusca</taxon>
        <taxon>Gastropoda</taxon>
        <taxon>Heterobranchia</taxon>
        <taxon>Euthyneura</taxon>
        <taxon>Panpulmonata</taxon>
        <taxon>Sacoglossa</taxon>
        <taxon>Placobranchoidea</taxon>
        <taxon>Plakobranchidae</taxon>
        <taxon>Plakobranchus</taxon>
    </lineage>
</organism>
<reference evidence="1 2" key="1">
    <citation type="journal article" date="2021" name="Elife">
        <title>Chloroplast acquisition without the gene transfer in kleptoplastic sea slugs, Plakobranchus ocellatus.</title>
        <authorList>
            <person name="Maeda T."/>
            <person name="Takahashi S."/>
            <person name="Yoshida T."/>
            <person name="Shimamura S."/>
            <person name="Takaki Y."/>
            <person name="Nagai Y."/>
            <person name="Toyoda A."/>
            <person name="Suzuki Y."/>
            <person name="Arimoto A."/>
            <person name="Ishii H."/>
            <person name="Satoh N."/>
            <person name="Nishiyama T."/>
            <person name="Hasebe M."/>
            <person name="Maruyama T."/>
            <person name="Minagawa J."/>
            <person name="Obokata J."/>
            <person name="Shigenobu S."/>
        </authorList>
    </citation>
    <scope>NUCLEOTIDE SEQUENCE [LARGE SCALE GENOMIC DNA]</scope>
</reference>
<dbReference type="Proteomes" id="UP000735302">
    <property type="component" value="Unassembled WGS sequence"/>
</dbReference>
<sequence length="90" mass="9755">MNHRAGVRDCAARLGEDGTVACRCDNRGETGRQPMAKNVGGFWWRKRGLGGRVCGRHGGEFRASSVRWKIKSRGGRGNLKGEISVKAASV</sequence>
<comment type="caution">
    <text evidence="1">The sequence shown here is derived from an EMBL/GenBank/DDBJ whole genome shotgun (WGS) entry which is preliminary data.</text>
</comment>
<accession>A0AAV4CD14</accession>
<protein>
    <submittedName>
        <fullName evidence="1">Uncharacterized protein</fullName>
    </submittedName>
</protein>
<dbReference type="EMBL" id="BLXT01006238">
    <property type="protein sequence ID" value="GFO30499.1"/>
    <property type="molecule type" value="Genomic_DNA"/>
</dbReference>
<evidence type="ECO:0000313" key="1">
    <source>
        <dbReference type="EMBL" id="GFO30499.1"/>
    </source>
</evidence>
<gene>
    <name evidence="1" type="ORF">PoB_005700400</name>
</gene>
<proteinExistence type="predicted"/>
<evidence type="ECO:0000313" key="2">
    <source>
        <dbReference type="Proteomes" id="UP000735302"/>
    </source>
</evidence>
<dbReference type="AlphaFoldDB" id="A0AAV4CD14"/>
<keyword evidence="2" id="KW-1185">Reference proteome</keyword>
<name>A0AAV4CD14_9GAST</name>